<dbReference type="AlphaFoldDB" id="A0A444X7E9"/>
<dbReference type="PANTHER" id="PTHR33385">
    <property type="entry name" value="PROTEIN XRI1"/>
    <property type="match status" value="1"/>
</dbReference>
<organism evidence="2 3">
    <name type="scientific">Arachis hypogaea</name>
    <name type="common">Peanut</name>
    <dbReference type="NCBI Taxonomy" id="3818"/>
    <lineage>
        <taxon>Eukaryota</taxon>
        <taxon>Viridiplantae</taxon>
        <taxon>Streptophyta</taxon>
        <taxon>Embryophyta</taxon>
        <taxon>Tracheophyta</taxon>
        <taxon>Spermatophyta</taxon>
        <taxon>Magnoliopsida</taxon>
        <taxon>eudicotyledons</taxon>
        <taxon>Gunneridae</taxon>
        <taxon>Pentapetalae</taxon>
        <taxon>rosids</taxon>
        <taxon>fabids</taxon>
        <taxon>Fabales</taxon>
        <taxon>Fabaceae</taxon>
        <taxon>Papilionoideae</taxon>
        <taxon>50 kb inversion clade</taxon>
        <taxon>dalbergioids sensu lato</taxon>
        <taxon>Dalbergieae</taxon>
        <taxon>Pterocarpus clade</taxon>
        <taxon>Arachis</taxon>
    </lineage>
</organism>
<gene>
    <name evidence="2" type="ORF">Ahy_B10g105162</name>
</gene>
<reference evidence="2 3" key="1">
    <citation type="submission" date="2019-01" db="EMBL/GenBank/DDBJ databases">
        <title>Sequencing of cultivated peanut Arachis hypogaea provides insights into genome evolution and oil improvement.</title>
        <authorList>
            <person name="Chen X."/>
        </authorList>
    </citation>
    <scope>NUCLEOTIDE SEQUENCE [LARGE SCALE GENOMIC DNA]</scope>
    <source>
        <strain evidence="3">cv. Fuhuasheng</strain>
        <tissue evidence="2">Leaves</tissue>
    </source>
</reference>
<keyword evidence="3" id="KW-1185">Reference proteome</keyword>
<protein>
    <recommendedName>
        <fullName evidence="4">Protein XRI1</fullName>
    </recommendedName>
</protein>
<dbReference type="STRING" id="3818.A0A444X7E9"/>
<dbReference type="Proteomes" id="UP000289738">
    <property type="component" value="Chromosome B10"/>
</dbReference>
<dbReference type="PANTHER" id="PTHR33385:SF4">
    <property type="entry name" value="PROTEIN XRI1"/>
    <property type="match status" value="1"/>
</dbReference>
<evidence type="ECO:0008006" key="4">
    <source>
        <dbReference type="Google" id="ProtNLM"/>
    </source>
</evidence>
<feature type="region of interest" description="Disordered" evidence="1">
    <location>
        <begin position="1"/>
        <end position="35"/>
    </location>
</feature>
<evidence type="ECO:0000313" key="2">
    <source>
        <dbReference type="EMBL" id="RYQ85599.1"/>
    </source>
</evidence>
<feature type="compositionally biased region" description="Polar residues" evidence="1">
    <location>
        <begin position="300"/>
        <end position="309"/>
    </location>
</feature>
<dbReference type="GO" id="GO:0007143">
    <property type="term" value="P:female meiotic nuclear division"/>
    <property type="evidence" value="ECO:0007669"/>
    <property type="project" value="InterPro"/>
</dbReference>
<proteinExistence type="predicted"/>
<comment type="caution">
    <text evidence="2">The sequence shown here is derived from an EMBL/GenBank/DDBJ whole genome shotgun (WGS) entry which is preliminary data.</text>
</comment>
<dbReference type="InterPro" id="IPR039933">
    <property type="entry name" value="XRI1"/>
</dbReference>
<feature type="region of interest" description="Disordered" evidence="1">
    <location>
        <begin position="300"/>
        <end position="350"/>
    </location>
</feature>
<evidence type="ECO:0000313" key="3">
    <source>
        <dbReference type="Proteomes" id="UP000289738"/>
    </source>
</evidence>
<evidence type="ECO:0000256" key="1">
    <source>
        <dbReference type="SAM" id="MobiDB-lite"/>
    </source>
</evidence>
<dbReference type="GO" id="GO:0007140">
    <property type="term" value="P:male meiotic nuclear division"/>
    <property type="evidence" value="ECO:0007669"/>
    <property type="project" value="InterPro"/>
</dbReference>
<accession>A0A444X7E9</accession>
<name>A0A444X7E9_ARAHY</name>
<sequence>MDYNNNSDDDNSGAKEPWNWHGEDHDLQKTSNFEEPWNGVLQNEDISYMFEDETTPVKACGDLVYNVDNSVSDDVEKEVEEGRETSSQVKRRRMLQFNGQERDHSLSKEEMSLPYFKSNGKEDLITDAFPEVSQWVPGLSSGFPLARFYPVFSLYFFSWYNGLDKFLKAHVFPTVIEYALGNASSSSGYEDLESTEGWLAECLNDSEMQFSPDDLNFSGAEDIQIDIAELVDITASSEQNVVQQQKQQVTRTSKNIIFKGRKSFIQTPPKLASSVVYPFTFVKPSGAHGDVTLKEINQRIQTPPSSKSKQSNEDPSAYPKSAFSGKPVVNKTKIRTEGGKGSITIMRTKG</sequence>
<dbReference type="EMBL" id="SDMP01000020">
    <property type="protein sequence ID" value="RYQ85599.1"/>
    <property type="molecule type" value="Genomic_DNA"/>
</dbReference>